<evidence type="ECO:0000256" key="1">
    <source>
        <dbReference type="SAM" id="Coils"/>
    </source>
</evidence>
<evidence type="ECO:0000313" key="2">
    <source>
        <dbReference type="EMBL" id="AEH07525.1"/>
    </source>
</evidence>
<evidence type="ECO:0008006" key="4">
    <source>
        <dbReference type="Google" id="ProtNLM"/>
    </source>
</evidence>
<dbReference type="Proteomes" id="UP000009296">
    <property type="component" value="Chromosome"/>
</dbReference>
<keyword evidence="1" id="KW-0175">Coiled coil</keyword>
<dbReference type="InterPro" id="IPR016024">
    <property type="entry name" value="ARM-type_fold"/>
</dbReference>
<dbReference type="eggNOG" id="arCOG07638">
    <property type="taxonomic scope" value="Archaea"/>
</dbReference>
<dbReference type="STRING" id="647113.Metok_1562"/>
<sequence>MYEKMMQEELSKLFKEYCELDWKKKSEAARILSYINNANEIKKLEEQIIKLAQDNNLVTRINLMNSIKKLVLDHHIINEDIFVLLYFWANSPNTTTSEFAKQIINSLNVNTIVRYIHSLSLKLYSSNPYEVTYAMVSLGLISTITPEHLTNTLPEIVLVSNGYGYKILQVLAIEILEEFKTLDKYLFNKVIFSIYDLYNNNQVKYDDFDITHINKKSDLLEYVLYIYFKKNISKKDILNLMTMLNCVNTNNRISNNSIVNLITMLNIDDDVFIKSMIMATLHIHSDVLCQILEENKELSNQLMDKIIASFDNPSWMVKLSSMFLFKRLILFDKLHIKDEYLDMFFNRILKNFNDKYVIKGFSLEILYYLFKNTESEYIKRKVFEIVDKIDLKSIMNEGHLCYYNGLYLAYELKRYECFSATCSPNFDITLIGEFNTLSIAEYHDVIKSINASVKQKYWLSGWLNRYYAGKYLGNLIYTRPGHASNILDIIYTLLDDNNYITRCMGIWILRLTTELGIEPPMDVIIKSISLLDDWYYECRIEYMLFYNTLLKSFPHLLENQSLKKRLISAITSRYLTDKNEFVKDICIMLLNNKRLSCNYPEFESFKNYYHLSIPERIELLKKCWKVPELRKAVIIIIKTRLKYYIKKRDYITIEIALKKIFDGDENTYEEISYILYELIQIKEKSNIVKKIVDTFKNKYPKLPKNLEKQLFHNINDSIISIRTYKLKRLLAFVREGIIISYELLNKIKEIVIYECVSEKNLNIASSILEEINDFESRRIIKEKKELMEYMENSLYFKTSIRDLELEKADWKEYCIKITYIPTIGILDIFTEDNLNNAVKTLIPLLNIEDLVILKIKIIDLLTEEISKNEELLNALLDNDEILPILLKLYVNKRYNFISKKALMLLEELSLRRDNWLKNSLIDYFKDYAGSQNSLNNILYILTENISARVKIEILNFLGYASKNKLIVCNKDMAYTFVDIILNIDNNQPWAVFKNAVDIIFSCQYIQTDKKLLDDLIKKFTDYMDIMEEEEKKDYLIIYLKKLLEMGGPNIVELNEEVIEKLLEFENKNL</sequence>
<name>F8AKJ3_METOI</name>
<dbReference type="KEGG" id="mok:Metok_1562"/>
<dbReference type="OrthoDB" id="62365at2157"/>
<protein>
    <recommendedName>
        <fullName evidence="4">Condensin complex subunit 1 C-terminal domain-containing protein</fullName>
    </recommendedName>
</protein>
<feature type="coiled-coil region" evidence="1">
    <location>
        <begin position="34"/>
        <end position="61"/>
    </location>
</feature>
<evidence type="ECO:0000313" key="3">
    <source>
        <dbReference type="Proteomes" id="UP000009296"/>
    </source>
</evidence>
<proteinExistence type="predicted"/>
<dbReference type="EMBL" id="CP002792">
    <property type="protein sequence ID" value="AEH07525.1"/>
    <property type="molecule type" value="Genomic_DNA"/>
</dbReference>
<dbReference type="RefSeq" id="WP_013867699.1">
    <property type="nucleotide sequence ID" value="NC_015636.1"/>
</dbReference>
<keyword evidence="3" id="KW-1185">Reference proteome</keyword>
<dbReference type="GeneID" id="10773720"/>
<reference evidence="2" key="1">
    <citation type="submission" date="2011-05" db="EMBL/GenBank/DDBJ databases">
        <title>Complete sequence of chromosome of Methanothermococcus okinawensis IH1.</title>
        <authorList>
            <consortium name="US DOE Joint Genome Institute"/>
            <person name="Lucas S."/>
            <person name="Han J."/>
            <person name="Lapidus A."/>
            <person name="Cheng J.-F."/>
            <person name="Goodwin L."/>
            <person name="Pitluck S."/>
            <person name="Peters L."/>
            <person name="Mikhailova N."/>
            <person name="Held B."/>
            <person name="Han C."/>
            <person name="Tapia R."/>
            <person name="Land M."/>
            <person name="Hauser L."/>
            <person name="Kyrpides N."/>
            <person name="Ivanova N."/>
            <person name="Pagani I."/>
            <person name="Sieprawska-Lupa M."/>
            <person name="Takai K."/>
            <person name="Miyazaki J."/>
            <person name="Whitman W."/>
            <person name="Woyke T."/>
        </authorList>
    </citation>
    <scope>NUCLEOTIDE SEQUENCE</scope>
    <source>
        <strain evidence="2">IH1</strain>
    </source>
</reference>
<dbReference type="SUPFAM" id="SSF48371">
    <property type="entry name" value="ARM repeat"/>
    <property type="match status" value="2"/>
</dbReference>
<dbReference type="AlphaFoldDB" id="F8AKJ3"/>
<organism evidence="2 3">
    <name type="scientific">Methanothermococcus okinawensis (strain DSM 14208 / JCM 11175 / IH1)</name>
    <dbReference type="NCBI Taxonomy" id="647113"/>
    <lineage>
        <taxon>Archaea</taxon>
        <taxon>Methanobacteriati</taxon>
        <taxon>Methanobacteriota</taxon>
        <taxon>Methanomada group</taxon>
        <taxon>Methanococci</taxon>
        <taxon>Methanococcales</taxon>
        <taxon>Methanococcaceae</taxon>
        <taxon>Methanothermococcus</taxon>
    </lineage>
</organism>
<gene>
    <name evidence="2" type="ordered locus">Metok_1562</name>
</gene>
<accession>F8AKJ3</accession>
<dbReference type="HOGENOM" id="CLU_294355_0_0_2"/>